<proteinExistence type="predicted"/>
<dbReference type="Pfam" id="PF00668">
    <property type="entry name" value="Condensation"/>
    <property type="match status" value="1"/>
</dbReference>
<comment type="caution">
    <text evidence="2">The sequence shown here is derived from an EMBL/GenBank/DDBJ whole genome shotgun (WGS) entry which is preliminary data.</text>
</comment>
<keyword evidence="3" id="KW-1185">Reference proteome</keyword>
<dbReference type="Gene3D" id="3.30.559.10">
    <property type="entry name" value="Chloramphenicol acetyltransferase-like domain"/>
    <property type="match status" value="1"/>
</dbReference>
<evidence type="ECO:0000313" key="2">
    <source>
        <dbReference type="EMBL" id="MFC7329855.1"/>
    </source>
</evidence>
<organism evidence="2 3">
    <name type="scientific">Marinactinospora rubrisoli</name>
    <dbReference type="NCBI Taxonomy" id="2715399"/>
    <lineage>
        <taxon>Bacteria</taxon>
        <taxon>Bacillati</taxon>
        <taxon>Actinomycetota</taxon>
        <taxon>Actinomycetes</taxon>
        <taxon>Streptosporangiales</taxon>
        <taxon>Nocardiopsidaceae</taxon>
        <taxon>Marinactinospora</taxon>
    </lineage>
</organism>
<dbReference type="EMBL" id="JBHTBH010000009">
    <property type="protein sequence ID" value="MFC7329855.1"/>
    <property type="molecule type" value="Genomic_DNA"/>
</dbReference>
<dbReference type="InterPro" id="IPR023213">
    <property type="entry name" value="CAT-like_dom_sf"/>
</dbReference>
<dbReference type="Proteomes" id="UP001596540">
    <property type="component" value="Unassembled WGS sequence"/>
</dbReference>
<feature type="domain" description="Condensation" evidence="1">
    <location>
        <begin position="59"/>
        <end position="363"/>
    </location>
</feature>
<sequence>MRVTTIGRYAPEPGTVVEWRAAPAALAAMAEQPRHPAPPSFNQRLHMDAVAGQDVGTWLAFAFDLPGRADLDVLEAAFTHWIRRHETLRSAFGAPRGGGADGVERRVLPAARLRLVRSEAGHFGTSARLAAHLRRGFDRRCRPLSWPSYLPGAIVRPHRTTVFCGFDHCDVDGYSLALAVHELYEIHQAISHGRPVELPETGSFVDYCAREWAPRPPPGRDQVRPWRELLRSGDGALPSFPLDLGVRAGRPERQLTECRRLMDGPAAAMFEEVCRAGGGSVFTGLLASAGLAARRLGGVTDGFRLVTPLHTRTDPRWRTAVGWFIQAAPIAFDVDAAGGFPQVLTAAHRAFREALATAEVPLPAALAAVGGIRRTRNDVFMLSYIDYRRFPGAERYPGIDPWHISNETIADDAQFWVSRTADGLFLRVRGPDTPIARANLSAYLAAWTDVLTSVKPG</sequence>
<gene>
    <name evidence="2" type="ORF">ACFQRF_19150</name>
</gene>
<evidence type="ECO:0000259" key="1">
    <source>
        <dbReference type="Pfam" id="PF00668"/>
    </source>
</evidence>
<dbReference type="Gene3D" id="3.30.559.30">
    <property type="entry name" value="Nonribosomal peptide synthetase, condensation domain"/>
    <property type="match status" value="1"/>
</dbReference>
<dbReference type="RefSeq" id="WP_379872502.1">
    <property type="nucleotide sequence ID" value="NZ_JBHTBH010000009.1"/>
</dbReference>
<dbReference type="InterPro" id="IPR001242">
    <property type="entry name" value="Condensation_dom"/>
</dbReference>
<name>A0ABW2KKJ1_9ACTN</name>
<reference evidence="3" key="1">
    <citation type="journal article" date="2019" name="Int. J. Syst. Evol. Microbiol.">
        <title>The Global Catalogue of Microorganisms (GCM) 10K type strain sequencing project: providing services to taxonomists for standard genome sequencing and annotation.</title>
        <authorList>
            <consortium name="The Broad Institute Genomics Platform"/>
            <consortium name="The Broad Institute Genome Sequencing Center for Infectious Disease"/>
            <person name="Wu L."/>
            <person name="Ma J."/>
        </authorList>
    </citation>
    <scope>NUCLEOTIDE SEQUENCE [LARGE SCALE GENOMIC DNA]</scope>
    <source>
        <strain evidence="3">CGMCC 4.7382</strain>
    </source>
</reference>
<evidence type="ECO:0000313" key="3">
    <source>
        <dbReference type="Proteomes" id="UP001596540"/>
    </source>
</evidence>
<dbReference type="SUPFAM" id="SSF52777">
    <property type="entry name" value="CoA-dependent acyltransferases"/>
    <property type="match status" value="2"/>
</dbReference>
<protein>
    <submittedName>
        <fullName evidence="2">Condensation domain-containing protein</fullName>
    </submittedName>
</protein>
<accession>A0ABW2KKJ1</accession>